<evidence type="ECO:0000313" key="12">
    <source>
        <dbReference type="EMBL" id="GHA68772.1"/>
    </source>
</evidence>
<reference evidence="12" key="2">
    <citation type="submission" date="2020-09" db="EMBL/GenBank/DDBJ databases">
        <authorList>
            <person name="Sun Q."/>
            <person name="Kim S."/>
        </authorList>
    </citation>
    <scope>NUCLEOTIDE SEQUENCE</scope>
    <source>
        <strain evidence="12">KCTC 32501</strain>
    </source>
</reference>
<keyword evidence="4 10" id="KW-0997">Cell inner membrane</keyword>
<sequence>MASFFYNVCDMNNSHNILSLILNASPVVQIIMAILVLISVMSWYTIFHKGATVRKTRAQTEAFEREFLAAQNLNHLFQGSLANRHQAGSLERIFVAGMQGHEQMSQQSNSPEATLEFAQRAMKAAYQRELDSLEAKLPFLASVGSVSPYIGLLGTVWGIMNAFMGLSTAEQSTLASVAPGIAEALIATALGLFAAIPAVLAYNRYVAEVDRLALRFESFIDDFSNTLSASTKA</sequence>
<comment type="subunit">
    <text evidence="10">The Tol-Pal system is composed of five core proteins: the inner membrane proteins TolA, TolQ and TolR, the periplasmic protein TolB and the outer membrane protein Pal. They form a network linking the inner and outer membranes and the peptidoglycan layer.</text>
</comment>
<dbReference type="GO" id="GO:0017038">
    <property type="term" value="P:protein import"/>
    <property type="evidence" value="ECO:0007669"/>
    <property type="project" value="TreeGrafter"/>
</dbReference>
<comment type="subcellular location">
    <subcellularLocation>
        <location evidence="10">Cell inner membrane</location>
        <topology evidence="10">Multi-pass membrane protein</topology>
    </subcellularLocation>
    <subcellularLocation>
        <location evidence="1">Cell membrane</location>
        <topology evidence="1">Multi-pass membrane protein</topology>
    </subcellularLocation>
</comment>
<dbReference type="InterPro" id="IPR014163">
    <property type="entry name" value="Tol-Pal_TolQ"/>
</dbReference>
<feature type="domain" description="MotA/TolQ/ExbB proton channel" evidence="11">
    <location>
        <begin position="90"/>
        <end position="217"/>
    </location>
</feature>
<reference evidence="12" key="1">
    <citation type="journal article" date="2014" name="Int. J. Syst. Evol. Microbiol.">
        <title>Complete genome sequence of Corynebacterium casei LMG S-19264T (=DSM 44701T), isolated from a smear-ripened cheese.</title>
        <authorList>
            <consortium name="US DOE Joint Genome Institute (JGI-PGF)"/>
            <person name="Walter F."/>
            <person name="Albersmeier A."/>
            <person name="Kalinowski J."/>
            <person name="Ruckert C."/>
        </authorList>
    </citation>
    <scope>NUCLEOTIDE SEQUENCE</scope>
    <source>
        <strain evidence="12">KCTC 32501</strain>
    </source>
</reference>
<dbReference type="PANTHER" id="PTHR30625">
    <property type="entry name" value="PROTEIN TOLQ"/>
    <property type="match status" value="1"/>
</dbReference>
<evidence type="ECO:0000256" key="10">
    <source>
        <dbReference type="HAMAP-Rule" id="MF_02202"/>
    </source>
</evidence>
<keyword evidence="9 10" id="KW-0131">Cell cycle</keyword>
<dbReference type="GO" id="GO:0005886">
    <property type="term" value="C:plasma membrane"/>
    <property type="evidence" value="ECO:0007669"/>
    <property type="project" value="UniProtKB-SubCell"/>
</dbReference>
<evidence type="ECO:0000256" key="3">
    <source>
        <dbReference type="ARBA" id="ARBA00022475"/>
    </source>
</evidence>
<keyword evidence="13" id="KW-1185">Reference proteome</keyword>
<name>A0A8J3G0E0_9BURK</name>
<dbReference type="AlphaFoldDB" id="A0A8J3G0E0"/>
<evidence type="ECO:0000256" key="2">
    <source>
        <dbReference type="ARBA" id="ARBA00010442"/>
    </source>
</evidence>
<dbReference type="PANTHER" id="PTHR30625:SF3">
    <property type="entry name" value="TOL-PAL SYSTEM PROTEIN TOLQ"/>
    <property type="match status" value="1"/>
</dbReference>
<feature type="transmembrane region" description="Helical" evidence="10">
    <location>
        <begin position="137"/>
        <end position="160"/>
    </location>
</feature>
<dbReference type="HAMAP" id="MF_02202">
    <property type="entry name" value="TolQ"/>
    <property type="match status" value="1"/>
</dbReference>
<keyword evidence="3 10" id="KW-1003">Cell membrane</keyword>
<comment type="similarity">
    <text evidence="2 10">Belongs to the ExbB/TolQ family.</text>
</comment>
<keyword evidence="6 10" id="KW-0812">Transmembrane</keyword>
<dbReference type="InterPro" id="IPR002898">
    <property type="entry name" value="MotA_ExbB_proton_chnl"/>
</dbReference>
<organism evidence="12 13">
    <name type="scientific">Formosimonas limnophila</name>
    <dbReference type="NCBI Taxonomy" id="1384487"/>
    <lineage>
        <taxon>Bacteria</taxon>
        <taxon>Pseudomonadati</taxon>
        <taxon>Pseudomonadota</taxon>
        <taxon>Betaproteobacteria</taxon>
        <taxon>Burkholderiales</taxon>
        <taxon>Burkholderiaceae</taxon>
        <taxon>Formosimonas</taxon>
    </lineage>
</organism>
<keyword evidence="7 10" id="KW-1133">Transmembrane helix</keyword>
<feature type="transmembrane region" description="Helical" evidence="10">
    <location>
        <begin position="20"/>
        <end position="47"/>
    </location>
</feature>
<dbReference type="GO" id="GO:0043213">
    <property type="term" value="P:bacteriocin transport"/>
    <property type="evidence" value="ECO:0007669"/>
    <property type="project" value="InterPro"/>
</dbReference>
<dbReference type="InterPro" id="IPR050790">
    <property type="entry name" value="ExbB/TolQ_transport"/>
</dbReference>
<dbReference type="Proteomes" id="UP000614287">
    <property type="component" value="Unassembled WGS sequence"/>
</dbReference>
<feature type="transmembrane region" description="Helical" evidence="10">
    <location>
        <begin position="180"/>
        <end position="202"/>
    </location>
</feature>
<keyword evidence="5 10" id="KW-0132">Cell division</keyword>
<evidence type="ECO:0000256" key="8">
    <source>
        <dbReference type="ARBA" id="ARBA00023136"/>
    </source>
</evidence>
<evidence type="ECO:0000259" key="11">
    <source>
        <dbReference type="Pfam" id="PF01618"/>
    </source>
</evidence>
<evidence type="ECO:0000256" key="6">
    <source>
        <dbReference type="ARBA" id="ARBA00022692"/>
    </source>
</evidence>
<evidence type="ECO:0000256" key="9">
    <source>
        <dbReference type="ARBA" id="ARBA00023306"/>
    </source>
</evidence>
<dbReference type="Pfam" id="PF01618">
    <property type="entry name" value="MotA_ExbB"/>
    <property type="match status" value="1"/>
</dbReference>
<evidence type="ECO:0000313" key="13">
    <source>
        <dbReference type="Proteomes" id="UP000614287"/>
    </source>
</evidence>
<comment type="caution">
    <text evidence="12">The sequence shown here is derived from an EMBL/GenBank/DDBJ whole genome shotgun (WGS) entry which is preliminary data.</text>
</comment>
<dbReference type="EMBL" id="BMZG01000003">
    <property type="protein sequence ID" value="GHA68772.1"/>
    <property type="molecule type" value="Genomic_DNA"/>
</dbReference>
<protein>
    <recommendedName>
        <fullName evidence="10">Tol-Pal system protein TolQ</fullName>
    </recommendedName>
</protein>
<evidence type="ECO:0000256" key="1">
    <source>
        <dbReference type="ARBA" id="ARBA00004651"/>
    </source>
</evidence>
<evidence type="ECO:0000256" key="5">
    <source>
        <dbReference type="ARBA" id="ARBA00022618"/>
    </source>
</evidence>
<comment type="function">
    <text evidence="10">Part of the Tol-Pal system, which plays a role in outer membrane invagination during cell division and is important for maintaining outer membrane integrity.</text>
</comment>
<dbReference type="NCBIfam" id="TIGR02796">
    <property type="entry name" value="tolQ"/>
    <property type="match status" value="1"/>
</dbReference>
<evidence type="ECO:0000256" key="4">
    <source>
        <dbReference type="ARBA" id="ARBA00022519"/>
    </source>
</evidence>
<evidence type="ECO:0000256" key="7">
    <source>
        <dbReference type="ARBA" id="ARBA00022989"/>
    </source>
</evidence>
<proteinExistence type="inferred from homology"/>
<gene>
    <name evidence="10 12" type="primary">tolQ</name>
    <name evidence="12" type="ORF">GCM10009007_06930</name>
</gene>
<accession>A0A8J3G0E0</accession>
<dbReference type="GO" id="GO:0051301">
    <property type="term" value="P:cell division"/>
    <property type="evidence" value="ECO:0007669"/>
    <property type="project" value="UniProtKB-UniRule"/>
</dbReference>
<keyword evidence="8 10" id="KW-0472">Membrane</keyword>